<dbReference type="EMBL" id="HBIB01026835">
    <property type="protein sequence ID" value="CAE0255142.1"/>
    <property type="molecule type" value="Transcribed_RNA"/>
</dbReference>
<name>A0A7S3DF08_9EUKA</name>
<reference evidence="3" key="1">
    <citation type="submission" date="2021-01" db="EMBL/GenBank/DDBJ databases">
        <authorList>
            <person name="Corre E."/>
            <person name="Pelletier E."/>
            <person name="Niang G."/>
            <person name="Scheremetjew M."/>
            <person name="Finn R."/>
            <person name="Kale V."/>
            <person name="Holt S."/>
            <person name="Cochrane G."/>
            <person name="Meng A."/>
            <person name="Brown T."/>
            <person name="Cohen L."/>
        </authorList>
    </citation>
    <scope>NUCLEOTIDE SEQUENCE</scope>
    <source>
        <strain evidence="3">NIES-2562</strain>
    </source>
</reference>
<dbReference type="EMBL" id="HBIB01026838">
    <property type="protein sequence ID" value="CAE0255144.1"/>
    <property type="molecule type" value="Transcribed_RNA"/>
</dbReference>
<evidence type="ECO:0000313" key="2">
    <source>
        <dbReference type="EMBL" id="CAE0255142.1"/>
    </source>
</evidence>
<sequence>MENEAPSTRKQLITSNTFFHAMRCNTLYRIKKRKRMEADNAQLIAAAAAKKREKEKEKEKEREREREHLRERGVERLERGREKVREVDRKREQMYGYGAPPPRERPSTAEVQAANRGGLPDVAMAVRPQTSSGSRGWEVSE</sequence>
<proteinExistence type="predicted"/>
<protein>
    <submittedName>
        <fullName evidence="3">Uncharacterized protein</fullName>
    </submittedName>
</protein>
<evidence type="ECO:0000313" key="3">
    <source>
        <dbReference type="EMBL" id="CAE0255144.1"/>
    </source>
</evidence>
<dbReference type="AlphaFoldDB" id="A0A7S3DF08"/>
<feature type="compositionally biased region" description="Basic and acidic residues" evidence="1">
    <location>
        <begin position="50"/>
        <end position="93"/>
    </location>
</feature>
<evidence type="ECO:0000256" key="1">
    <source>
        <dbReference type="SAM" id="MobiDB-lite"/>
    </source>
</evidence>
<feature type="region of interest" description="Disordered" evidence="1">
    <location>
        <begin position="49"/>
        <end position="141"/>
    </location>
</feature>
<organism evidence="3">
    <name type="scientific">Palpitomonas bilix</name>
    <dbReference type="NCBI Taxonomy" id="652834"/>
    <lineage>
        <taxon>Eukaryota</taxon>
        <taxon>Eukaryota incertae sedis</taxon>
    </lineage>
</organism>
<accession>A0A7S3DF08</accession>
<gene>
    <name evidence="2" type="ORF">PBIL07802_LOCUS17394</name>
    <name evidence="3" type="ORF">PBIL07802_LOCUS17396</name>
</gene>